<gene>
    <name evidence="3" type="ORF">ACFFJP_04700</name>
</gene>
<comment type="caution">
    <text evidence="3">The sequence shown here is derived from an EMBL/GenBank/DDBJ whole genome shotgun (WGS) entry which is preliminary data.</text>
</comment>
<dbReference type="RefSeq" id="WP_377241007.1">
    <property type="nucleotide sequence ID" value="NZ_JBHLXP010000001.1"/>
</dbReference>
<evidence type="ECO:0000313" key="4">
    <source>
        <dbReference type="Proteomes" id="UP001589813"/>
    </source>
</evidence>
<sequence>MMSLWIRRSSRLLLTTGAIGLVLVAAIWPFYQVSQQQLATAEQARIDAQPDVSRSDYQPRLDQLQQTADFSTLASTEMAGRRPGQPGSDLARDFLQRRFSESGLVPAGSEGFRQAYQTDSNGAGVNFVGKIQGVDAQLPAIVITAHYDHLGVHKGRMYPGSDDNASGVAALLALATYFQAHPPRHTLIFAAVDHEEQGMRGSQQLFDGKLLIPQQLALNVNLEMLSRDSKARLFAVGTYQHPALLPLLQPLQQDSLVAVKFGHDRPASLVGQTQDWSSASDHAVFARQGVPFVYFGVPDHPDYHQPTDTFERADLDFYHKVSETILSALLLLDNADLALLRSKD</sequence>
<dbReference type="Proteomes" id="UP001589813">
    <property type="component" value="Unassembled WGS sequence"/>
</dbReference>
<dbReference type="EMBL" id="JBHLXP010000001">
    <property type="protein sequence ID" value="MFC0047591.1"/>
    <property type="molecule type" value="Genomic_DNA"/>
</dbReference>
<dbReference type="PANTHER" id="PTHR12147">
    <property type="entry name" value="METALLOPEPTIDASE M28 FAMILY MEMBER"/>
    <property type="match status" value="1"/>
</dbReference>
<dbReference type="Pfam" id="PF04389">
    <property type="entry name" value="Peptidase_M28"/>
    <property type="match status" value="1"/>
</dbReference>
<dbReference type="PANTHER" id="PTHR12147:SF26">
    <property type="entry name" value="PEPTIDASE M28 DOMAIN-CONTAINING PROTEIN"/>
    <property type="match status" value="1"/>
</dbReference>
<organism evidence="3 4">
    <name type="scientific">Rheinheimera tilapiae</name>
    <dbReference type="NCBI Taxonomy" id="875043"/>
    <lineage>
        <taxon>Bacteria</taxon>
        <taxon>Pseudomonadati</taxon>
        <taxon>Pseudomonadota</taxon>
        <taxon>Gammaproteobacteria</taxon>
        <taxon>Chromatiales</taxon>
        <taxon>Chromatiaceae</taxon>
        <taxon>Rheinheimera</taxon>
    </lineage>
</organism>
<dbReference type="InterPro" id="IPR007484">
    <property type="entry name" value="Peptidase_M28"/>
</dbReference>
<accession>A0ABV6B9N2</accession>
<protein>
    <submittedName>
        <fullName evidence="3">M20/M25/M40 family metallo-hydrolase</fullName>
    </submittedName>
</protein>
<keyword evidence="1" id="KW-1133">Transmembrane helix</keyword>
<evidence type="ECO:0000256" key="1">
    <source>
        <dbReference type="SAM" id="Phobius"/>
    </source>
</evidence>
<reference evidence="3 4" key="1">
    <citation type="submission" date="2024-09" db="EMBL/GenBank/DDBJ databases">
        <authorList>
            <person name="Sun Q."/>
            <person name="Mori K."/>
        </authorList>
    </citation>
    <scope>NUCLEOTIDE SEQUENCE [LARGE SCALE GENOMIC DNA]</scope>
    <source>
        <strain evidence="3 4">KCTC 23315</strain>
    </source>
</reference>
<keyword evidence="4" id="KW-1185">Reference proteome</keyword>
<evidence type="ECO:0000259" key="2">
    <source>
        <dbReference type="Pfam" id="PF04389"/>
    </source>
</evidence>
<dbReference type="InterPro" id="IPR045175">
    <property type="entry name" value="M28_fam"/>
</dbReference>
<dbReference type="SUPFAM" id="SSF53187">
    <property type="entry name" value="Zn-dependent exopeptidases"/>
    <property type="match status" value="1"/>
</dbReference>
<feature type="transmembrane region" description="Helical" evidence="1">
    <location>
        <begin position="12"/>
        <end position="31"/>
    </location>
</feature>
<evidence type="ECO:0000313" key="3">
    <source>
        <dbReference type="EMBL" id="MFC0047591.1"/>
    </source>
</evidence>
<keyword evidence="1" id="KW-0472">Membrane</keyword>
<feature type="domain" description="Peptidase M28" evidence="2">
    <location>
        <begin position="126"/>
        <end position="327"/>
    </location>
</feature>
<dbReference type="Gene3D" id="3.40.630.10">
    <property type="entry name" value="Zn peptidases"/>
    <property type="match status" value="1"/>
</dbReference>
<proteinExistence type="predicted"/>
<name>A0ABV6B9N2_9GAMM</name>
<keyword evidence="1" id="KW-0812">Transmembrane</keyword>